<protein>
    <recommendedName>
        <fullName evidence="2">DUF6594 domain-containing protein</fullName>
    </recommendedName>
</protein>
<feature type="transmembrane region" description="Helical" evidence="1">
    <location>
        <begin position="57"/>
        <end position="77"/>
    </location>
</feature>
<dbReference type="Pfam" id="PF20237">
    <property type="entry name" value="DUF6594"/>
    <property type="match status" value="1"/>
</dbReference>
<reference evidence="3" key="1">
    <citation type="journal article" date="2014" name="PLoS Genet.">
        <title>Signature Gene Expression Reveals Novel Clues to the Molecular Mechanisms of Dimorphic Transition in Penicillium marneffei.</title>
        <authorList>
            <person name="Yang E."/>
            <person name="Wang G."/>
            <person name="Cai J."/>
            <person name="Woo P.C."/>
            <person name="Lau S.K."/>
            <person name="Yuen K.-Y."/>
            <person name="Chow W.-N."/>
            <person name="Lin X."/>
        </authorList>
    </citation>
    <scope>NUCLEOTIDE SEQUENCE [LARGE SCALE GENOMIC DNA]</scope>
    <source>
        <strain evidence="3">PM1</strain>
    </source>
</reference>
<keyword evidence="1" id="KW-0812">Transmembrane</keyword>
<comment type="caution">
    <text evidence="3">The sequence shown here is derived from an EMBL/GenBank/DDBJ whole genome shotgun (WGS) entry which is preliminary data.</text>
</comment>
<evidence type="ECO:0000256" key="1">
    <source>
        <dbReference type="SAM" id="Phobius"/>
    </source>
</evidence>
<dbReference type="HOGENOM" id="CLU_2543301_0_0_1"/>
<keyword evidence="1" id="KW-1133">Transmembrane helix</keyword>
<feature type="transmembrane region" description="Helical" evidence="1">
    <location>
        <begin position="26"/>
        <end position="45"/>
    </location>
</feature>
<feature type="domain" description="DUF6594" evidence="2">
    <location>
        <begin position="2"/>
        <end position="64"/>
    </location>
</feature>
<evidence type="ECO:0000259" key="2">
    <source>
        <dbReference type="Pfam" id="PF20237"/>
    </source>
</evidence>
<dbReference type="PANTHER" id="PTHR34502:SF4">
    <property type="entry name" value="DUF6594 DOMAIN-CONTAINING PROTEIN"/>
    <property type="match status" value="1"/>
</dbReference>
<name>A0A093UTQ7_TALMA</name>
<proteinExistence type="predicted"/>
<dbReference type="InterPro" id="IPR046529">
    <property type="entry name" value="DUF6594"/>
</dbReference>
<keyword evidence="1" id="KW-0472">Membrane</keyword>
<organism evidence="3">
    <name type="scientific">Talaromyces marneffei PM1</name>
    <dbReference type="NCBI Taxonomy" id="1077442"/>
    <lineage>
        <taxon>Eukaryota</taxon>
        <taxon>Fungi</taxon>
        <taxon>Dikarya</taxon>
        <taxon>Ascomycota</taxon>
        <taxon>Pezizomycotina</taxon>
        <taxon>Eurotiomycetes</taxon>
        <taxon>Eurotiomycetidae</taxon>
        <taxon>Eurotiales</taxon>
        <taxon>Trichocomaceae</taxon>
        <taxon>Talaromyces</taxon>
        <taxon>Talaromyces sect. Talaromyces</taxon>
    </lineage>
</organism>
<dbReference type="PANTHER" id="PTHR34502">
    <property type="entry name" value="DUF6594 DOMAIN-CONTAINING PROTEIN-RELATED"/>
    <property type="match status" value="1"/>
</dbReference>
<gene>
    <name evidence="3" type="ORF">GQ26_0330250</name>
</gene>
<dbReference type="EMBL" id="JPOX01000033">
    <property type="protein sequence ID" value="KFX43682.1"/>
    <property type="molecule type" value="Genomic_DNA"/>
</dbReference>
<dbReference type="eggNOG" id="ENOG502RIUR">
    <property type="taxonomic scope" value="Eukaryota"/>
</dbReference>
<dbReference type="AlphaFoldDB" id="A0A093UTQ7"/>
<accession>A0A093UTQ7</accession>
<sequence length="83" mass="8734">MTIFVAAIVLIDSITSLYYVTNDAAKLGTVTGFTALFALSVGSMTNVRRAEIFEATAAHAAVLVVFVSGNIIELIGVDDRSIP</sequence>
<evidence type="ECO:0000313" key="3">
    <source>
        <dbReference type="EMBL" id="KFX43682.1"/>
    </source>
</evidence>